<dbReference type="InterPro" id="IPR029034">
    <property type="entry name" value="Cystine-knot_cytokine"/>
</dbReference>
<protein>
    <submittedName>
        <fullName evidence="7">Noggin-1</fullName>
    </submittedName>
</protein>
<proteinExistence type="inferred from homology"/>
<dbReference type="GO" id="GO:0009953">
    <property type="term" value="P:dorsal/ventral pattern formation"/>
    <property type="evidence" value="ECO:0007669"/>
    <property type="project" value="TreeGrafter"/>
</dbReference>
<dbReference type="PANTHER" id="PTHR10494:SF6">
    <property type="entry name" value="NOGGIN"/>
    <property type="match status" value="1"/>
</dbReference>
<reference evidence="7" key="1">
    <citation type="submission" date="2025-08" db="UniProtKB">
        <authorList>
            <consortium name="RefSeq"/>
        </authorList>
    </citation>
    <scope>IDENTIFICATION</scope>
</reference>
<keyword evidence="4" id="KW-0964">Secreted</keyword>
<gene>
    <name evidence="7" type="primary">LOC100897312</name>
</gene>
<evidence type="ECO:0000313" key="6">
    <source>
        <dbReference type="Proteomes" id="UP000694867"/>
    </source>
</evidence>
<keyword evidence="3" id="KW-0217">Developmental protein</keyword>
<dbReference type="PANTHER" id="PTHR10494">
    <property type="entry name" value="BONE MORPHOGENETIC PROTEIN INHIBITOR, NOGGIN"/>
    <property type="match status" value="1"/>
</dbReference>
<dbReference type="AlphaFoldDB" id="A0AAJ6QWD8"/>
<comment type="similarity">
    <text evidence="2">Belongs to the noggin family.</text>
</comment>
<dbReference type="Proteomes" id="UP000694867">
    <property type="component" value="Unplaced"/>
</dbReference>
<dbReference type="Pfam" id="PF05806">
    <property type="entry name" value="Noggin"/>
    <property type="match status" value="1"/>
</dbReference>
<dbReference type="GeneID" id="100897312"/>
<accession>A0AAJ6QWD8</accession>
<comment type="subcellular location">
    <subcellularLocation>
        <location evidence="1">Secreted</location>
    </subcellularLocation>
</comment>
<organism evidence="6 7">
    <name type="scientific">Galendromus occidentalis</name>
    <name type="common">western predatory mite</name>
    <dbReference type="NCBI Taxonomy" id="34638"/>
    <lineage>
        <taxon>Eukaryota</taxon>
        <taxon>Metazoa</taxon>
        <taxon>Ecdysozoa</taxon>
        <taxon>Arthropoda</taxon>
        <taxon>Chelicerata</taxon>
        <taxon>Arachnida</taxon>
        <taxon>Acari</taxon>
        <taxon>Parasitiformes</taxon>
        <taxon>Mesostigmata</taxon>
        <taxon>Gamasina</taxon>
        <taxon>Phytoseioidea</taxon>
        <taxon>Phytoseiidae</taxon>
        <taxon>Typhlodrominae</taxon>
        <taxon>Galendromus</taxon>
    </lineage>
</organism>
<sequence length="268" mass="31002">MLPRKRWSHLSCPNCGITTFFLCIQFSILLAGVLHTETVAGDLSPDLKEKAKYLVEKLRSDNETEDIPPPPAERYKKPEIDTAALLKELGEDILPKYMSISNPNITQRTPSVEHKIRQKSGPRHKTLKDLLGGRVDDLPKNNPEFRRLLKKFLRNHSQCKVSRYWADMGDRYFPRYVRKGYCAHTNSSCSIPPGLTCLPEKRKELKLMYWACHISRFSKRTRVGSDEGDDDFDMENMRCRWRKVVYSVLDECTCRCKPSSSESVDLDE</sequence>
<keyword evidence="6" id="KW-1185">Reference proteome</keyword>
<dbReference type="Gene3D" id="2.10.90.10">
    <property type="entry name" value="Cystine-knot cytokines"/>
    <property type="match status" value="1"/>
</dbReference>
<evidence type="ECO:0000256" key="1">
    <source>
        <dbReference type="ARBA" id="ARBA00004613"/>
    </source>
</evidence>
<evidence type="ECO:0000256" key="4">
    <source>
        <dbReference type="ARBA" id="ARBA00022525"/>
    </source>
</evidence>
<dbReference type="Gene3D" id="1.10.287.520">
    <property type="entry name" value="Helix hairpin bin"/>
    <property type="match status" value="1"/>
</dbReference>
<evidence type="ECO:0000256" key="2">
    <source>
        <dbReference type="ARBA" id="ARBA00007480"/>
    </source>
</evidence>
<evidence type="ECO:0000256" key="3">
    <source>
        <dbReference type="ARBA" id="ARBA00022473"/>
    </source>
</evidence>
<dbReference type="GO" id="GO:0005615">
    <property type="term" value="C:extracellular space"/>
    <property type="evidence" value="ECO:0007669"/>
    <property type="project" value="TreeGrafter"/>
</dbReference>
<keyword evidence="5" id="KW-0732">Signal</keyword>
<dbReference type="SUPFAM" id="SSF57501">
    <property type="entry name" value="Cystine-knot cytokines"/>
    <property type="match status" value="1"/>
</dbReference>
<dbReference type="RefSeq" id="XP_003746011.1">
    <property type="nucleotide sequence ID" value="XM_003745963.2"/>
</dbReference>
<evidence type="ECO:0000313" key="7">
    <source>
        <dbReference type="RefSeq" id="XP_003746011.1"/>
    </source>
</evidence>
<dbReference type="GO" id="GO:0045596">
    <property type="term" value="P:negative regulation of cell differentiation"/>
    <property type="evidence" value="ECO:0007669"/>
    <property type="project" value="InterPro"/>
</dbReference>
<evidence type="ECO:0000256" key="5">
    <source>
        <dbReference type="ARBA" id="ARBA00022729"/>
    </source>
</evidence>
<name>A0AAJ6QWD8_9ACAR</name>
<dbReference type="KEGG" id="goe:100897312"/>
<dbReference type="GO" id="GO:0030514">
    <property type="term" value="P:negative regulation of BMP signaling pathway"/>
    <property type="evidence" value="ECO:0007669"/>
    <property type="project" value="InterPro"/>
</dbReference>
<dbReference type="InterPro" id="IPR008717">
    <property type="entry name" value="Noggin"/>
</dbReference>